<dbReference type="InterPro" id="IPR051685">
    <property type="entry name" value="Ycf3/AcsC/BcsC/TPR_MFPF"/>
</dbReference>
<dbReference type="InterPro" id="IPR011990">
    <property type="entry name" value="TPR-like_helical_dom_sf"/>
</dbReference>
<evidence type="ECO:0000256" key="1">
    <source>
        <dbReference type="ARBA" id="ARBA00022737"/>
    </source>
</evidence>
<evidence type="ECO:0000313" key="5">
    <source>
        <dbReference type="EMBL" id="CCK76271.1"/>
    </source>
</evidence>
<dbReference type="Proteomes" id="UP000032749">
    <property type="component" value="Chromosome"/>
</dbReference>
<feature type="repeat" description="TPR" evidence="3">
    <location>
        <begin position="91"/>
        <end position="124"/>
    </location>
</feature>
<dbReference type="PROSITE" id="PS50005">
    <property type="entry name" value="TPR"/>
    <property type="match status" value="1"/>
</dbReference>
<protein>
    <submittedName>
        <fullName evidence="5">TPR repeat protein</fullName>
    </submittedName>
</protein>
<dbReference type="SUPFAM" id="SSF48452">
    <property type="entry name" value="TPR-like"/>
    <property type="match status" value="1"/>
</dbReference>
<evidence type="ECO:0000256" key="2">
    <source>
        <dbReference type="ARBA" id="ARBA00022803"/>
    </source>
</evidence>
<dbReference type="AlphaFoldDB" id="R4YMQ4"/>
<evidence type="ECO:0000256" key="4">
    <source>
        <dbReference type="SAM" id="MobiDB-lite"/>
    </source>
</evidence>
<name>R4YMQ4_OLEAN</name>
<feature type="compositionally biased region" description="Polar residues" evidence="4">
    <location>
        <begin position="192"/>
        <end position="204"/>
    </location>
</feature>
<proteinExistence type="predicted"/>
<organism evidence="5 6">
    <name type="scientific">Oleispira antarctica RB-8</name>
    <dbReference type="NCBI Taxonomy" id="698738"/>
    <lineage>
        <taxon>Bacteria</taxon>
        <taxon>Pseudomonadati</taxon>
        <taxon>Pseudomonadota</taxon>
        <taxon>Gammaproteobacteria</taxon>
        <taxon>Oceanospirillales</taxon>
        <taxon>Oceanospirillaceae</taxon>
        <taxon>Oleispira</taxon>
    </lineage>
</organism>
<keyword evidence="1" id="KW-0677">Repeat</keyword>
<dbReference type="STRING" id="698738.OLEAN_C20950"/>
<dbReference type="Gene3D" id="1.25.40.10">
    <property type="entry name" value="Tetratricopeptide repeat domain"/>
    <property type="match status" value="2"/>
</dbReference>
<sequence length="204" mass="23054">MFTPKPEVIDLKVDVLGPVPLALQQDFGDALVLMQDEKFLDAEKLLLDITLRFPDFAGPWSNLAIVQSKQEKFEEALVSIDTALQQDEKFCQAVSFKGIVLRELGKFKRAKEQYLAALECNPNDVMTLYNLGVLSDLYLHDNVNALSYYQRYLVAQGDQQDETVKSWVVDLKRRVPTEDQQKPTGNIEKSAETNNSTPQLAGEE</sequence>
<dbReference type="SMART" id="SM00028">
    <property type="entry name" value="TPR"/>
    <property type="match status" value="2"/>
</dbReference>
<keyword evidence="6" id="KW-1185">Reference proteome</keyword>
<feature type="region of interest" description="Disordered" evidence="4">
    <location>
        <begin position="175"/>
        <end position="204"/>
    </location>
</feature>
<dbReference type="KEGG" id="oai:OLEAN_C20950"/>
<dbReference type="PANTHER" id="PTHR44943">
    <property type="entry name" value="CELLULOSE SYNTHASE OPERON PROTEIN C"/>
    <property type="match status" value="1"/>
</dbReference>
<reference evidence="5 6" key="1">
    <citation type="journal article" date="2013" name="Nat. Commun.">
        <title>Genome sequence and functional genomic analysis of the oil-degrading bacterium Oleispira antarctica.</title>
        <authorList>
            <person name="Kube M."/>
            <person name="Chernikova T.N."/>
            <person name="Al-Ramahi Y."/>
            <person name="Beloqui A."/>
            <person name="Lopez-Cortez N."/>
            <person name="Guazzaroni M.E."/>
            <person name="Heipieper H.J."/>
            <person name="Klages S."/>
            <person name="Kotsyurbenko O.R."/>
            <person name="Langer I."/>
            <person name="Nechitaylo T.Y."/>
            <person name="Lunsdorf H."/>
            <person name="Fernandez M."/>
            <person name="Juarez S."/>
            <person name="Ciordia S."/>
            <person name="Singer A."/>
            <person name="Kagan O."/>
            <person name="Egorova O."/>
            <person name="Petit P.A."/>
            <person name="Stogios P."/>
            <person name="Kim Y."/>
            <person name="Tchigvintsev A."/>
            <person name="Flick R."/>
            <person name="Denaro R."/>
            <person name="Genovese M."/>
            <person name="Albar J.P."/>
            <person name="Reva O.N."/>
            <person name="Martinez-Gomariz M."/>
            <person name="Tran H."/>
            <person name="Ferrer M."/>
            <person name="Savchenko A."/>
            <person name="Yakunin A.F."/>
            <person name="Yakimov M.M."/>
            <person name="Golyshina O.V."/>
            <person name="Reinhardt R."/>
            <person name="Golyshin P.N."/>
        </authorList>
    </citation>
    <scope>NUCLEOTIDE SEQUENCE [LARGE SCALE GENOMIC DNA]</scope>
</reference>
<evidence type="ECO:0000313" key="6">
    <source>
        <dbReference type="Proteomes" id="UP000032749"/>
    </source>
</evidence>
<dbReference type="EMBL" id="FO203512">
    <property type="protein sequence ID" value="CCK76271.1"/>
    <property type="molecule type" value="Genomic_DNA"/>
</dbReference>
<keyword evidence="2 3" id="KW-0802">TPR repeat</keyword>
<accession>R4YMQ4</accession>
<dbReference type="PANTHER" id="PTHR44943:SF4">
    <property type="entry name" value="TPR REPEAT-CONTAINING PROTEIN MJ0798"/>
    <property type="match status" value="1"/>
</dbReference>
<dbReference type="InterPro" id="IPR019734">
    <property type="entry name" value="TPR_rpt"/>
</dbReference>
<dbReference type="HOGENOM" id="CLU_1342138_0_0_6"/>
<gene>
    <name evidence="5" type="ORF">OLEAN_C20950</name>
</gene>
<evidence type="ECO:0000256" key="3">
    <source>
        <dbReference type="PROSITE-ProRule" id="PRU00339"/>
    </source>
</evidence>